<organism evidence="2 3">
    <name type="scientific">Mycena metata</name>
    <dbReference type="NCBI Taxonomy" id="1033252"/>
    <lineage>
        <taxon>Eukaryota</taxon>
        <taxon>Fungi</taxon>
        <taxon>Dikarya</taxon>
        <taxon>Basidiomycota</taxon>
        <taxon>Agaricomycotina</taxon>
        <taxon>Agaricomycetes</taxon>
        <taxon>Agaricomycetidae</taxon>
        <taxon>Agaricales</taxon>
        <taxon>Marasmiineae</taxon>
        <taxon>Mycenaceae</taxon>
        <taxon>Mycena</taxon>
    </lineage>
</organism>
<evidence type="ECO:0000256" key="1">
    <source>
        <dbReference type="SAM" id="MobiDB-lite"/>
    </source>
</evidence>
<gene>
    <name evidence="2" type="ORF">B0H16DRAFT_1243040</name>
</gene>
<accession>A0AAD7MDH9</accession>
<feature type="region of interest" description="Disordered" evidence="1">
    <location>
        <begin position="42"/>
        <end position="87"/>
    </location>
</feature>
<evidence type="ECO:0000313" key="2">
    <source>
        <dbReference type="EMBL" id="KAJ7712299.1"/>
    </source>
</evidence>
<protein>
    <submittedName>
        <fullName evidence="2">Uncharacterized protein</fullName>
    </submittedName>
</protein>
<feature type="compositionally biased region" description="Basic and acidic residues" evidence="1">
    <location>
        <begin position="75"/>
        <end position="87"/>
    </location>
</feature>
<dbReference type="Proteomes" id="UP001215598">
    <property type="component" value="Unassembled WGS sequence"/>
</dbReference>
<feature type="non-terminal residue" evidence="2">
    <location>
        <position position="234"/>
    </location>
</feature>
<evidence type="ECO:0000313" key="3">
    <source>
        <dbReference type="Proteomes" id="UP001215598"/>
    </source>
</evidence>
<sequence>IDAEHPPMEAPTTKKCSKPWCKTLLPIDEKKKACAKCRELDSKNQRARKERVKAADTTTTTLGSRKRRRGSLDSADDRPPTRPRTDEYMDGIEIFSDAESFFDALRADFKSGDAVNFRASYPISADPLVSPKERVQMVAAEIWNVSSYRFTVRDNKELASGHRTRYWCSQDEARKKKTKASQDPQIKNRDTVGMKRYPCGSKLVISCRTSRGDADELTVTVDLKHAAEHVSYTD</sequence>
<dbReference type="EMBL" id="JARKIB010000370">
    <property type="protein sequence ID" value="KAJ7712299.1"/>
    <property type="molecule type" value="Genomic_DNA"/>
</dbReference>
<feature type="non-terminal residue" evidence="2">
    <location>
        <position position="1"/>
    </location>
</feature>
<comment type="caution">
    <text evidence="2">The sequence shown here is derived from an EMBL/GenBank/DDBJ whole genome shotgun (WGS) entry which is preliminary data.</text>
</comment>
<keyword evidence="3" id="KW-1185">Reference proteome</keyword>
<dbReference type="AlphaFoldDB" id="A0AAD7MDH9"/>
<reference evidence="2" key="1">
    <citation type="submission" date="2023-03" db="EMBL/GenBank/DDBJ databases">
        <title>Massive genome expansion in bonnet fungi (Mycena s.s.) driven by repeated elements and novel gene families across ecological guilds.</title>
        <authorList>
            <consortium name="Lawrence Berkeley National Laboratory"/>
            <person name="Harder C.B."/>
            <person name="Miyauchi S."/>
            <person name="Viragh M."/>
            <person name="Kuo A."/>
            <person name="Thoen E."/>
            <person name="Andreopoulos B."/>
            <person name="Lu D."/>
            <person name="Skrede I."/>
            <person name="Drula E."/>
            <person name="Henrissat B."/>
            <person name="Morin E."/>
            <person name="Kohler A."/>
            <person name="Barry K."/>
            <person name="LaButti K."/>
            <person name="Morin E."/>
            <person name="Salamov A."/>
            <person name="Lipzen A."/>
            <person name="Mereny Z."/>
            <person name="Hegedus B."/>
            <person name="Baldrian P."/>
            <person name="Stursova M."/>
            <person name="Weitz H."/>
            <person name="Taylor A."/>
            <person name="Grigoriev I.V."/>
            <person name="Nagy L.G."/>
            <person name="Martin F."/>
            <person name="Kauserud H."/>
        </authorList>
    </citation>
    <scope>NUCLEOTIDE SEQUENCE</scope>
    <source>
        <strain evidence="2">CBHHK182m</strain>
    </source>
</reference>
<proteinExistence type="predicted"/>
<name>A0AAD7MDH9_9AGAR</name>